<evidence type="ECO:0000313" key="4">
    <source>
        <dbReference type="Proteomes" id="UP000199355"/>
    </source>
</evidence>
<sequence>MLALSGMKTRFRSQIMDMNIQNIGKRLRRLRKAKGLTMRELSGMVGCSESLLSKIETDKVDPSLKTLHNITTALGVSISALFSEPEPTRVVYRSKERPQLRMPAKTHGGGVVLERIIPHTPDHMLECNIHIIAPGDGSDGSIGHEGEEVGYVLEGQVELVVDGASYMLSPGDAFAFRSELPHSYMNKGTVTARILWTNTPPTF</sequence>
<gene>
    <name evidence="3" type="ORF">SAMN05192586_12417</name>
</gene>
<dbReference type="InterPro" id="IPR013096">
    <property type="entry name" value="Cupin_2"/>
</dbReference>
<evidence type="ECO:0000256" key="1">
    <source>
        <dbReference type="ARBA" id="ARBA00023125"/>
    </source>
</evidence>
<dbReference type="AlphaFoldDB" id="A0A1G7QUN7"/>
<dbReference type="Gene3D" id="2.60.120.10">
    <property type="entry name" value="Jelly Rolls"/>
    <property type="match status" value="1"/>
</dbReference>
<dbReference type="PANTHER" id="PTHR46797">
    <property type="entry name" value="HTH-TYPE TRANSCRIPTIONAL REGULATOR"/>
    <property type="match status" value="1"/>
</dbReference>
<dbReference type="PROSITE" id="PS50943">
    <property type="entry name" value="HTH_CROC1"/>
    <property type="match status" value="1"/>
</dbReference>
<keyword evidence="4" id="KW-1185">Reference proteome</keyword>
<dbReference type="SUPFAM" id="SSF47413">
    <property type="entry name" value="lambda repressor-like DNA-binding domains"/>
    <property type="match status" value="1"/>
</dbReference>
<accession>A0A1G7QUN7</accession>
<dbReference type="EMBL" id="FNBX01000024">
    <property type="protein sequence ID" value="SDG02236.1"/>
    <property type="molecule type" value="Genomic_DNA"/>
</dbReference>
<dbReference type="SUPFAM" id="SSF51182">
    <property type="entry name" value="RmlC-like cupins"/>
    <property type="match status" value="1"/>
</dbReference>
<dbReference type="Pfam" id="PF07883">
    <property type="entry name" value="Cupin_2"/>
    <property type="match status" value="1"/>
</dbReference>
<dbReference type="InterPro" id="IPR001387">
    <property type="entry name" value="Cro/C1-type_HTH"/>
</dbReference>
<dbReference type="SMART" id="SM00530">
    <property type="entry name" value="HTH_XRE"/>
    <property type="match status" value="1"/>
</dbReference>
<evidence type="ECO:0000259" key="2">
    <source>
        <dbReference type="PROSITE" id="PS50943"/>
    </source>
</evidence>
<dbReference type="CDD" id="cd00093">
    <property type="entry name" value="HTH_XRE"/>
    <property type="match status" value="1"/>
</dbReference>
<dbReference type="PANTHER" id="PTHR46797:SF2">
    <property type="entry name" value="TRANSCRIPTIONAL REGULATOR"/>
    <property type="match status" value="1"/>
</dbReference>
<keyword evidence="1" id="KW-0238">DNA-binding</keyword>
<dbReference type="STRING" id="571438.SAMN05192586_12417"/>
<dbReference type="InterPro" id="IPR050807">
    <property type="entry name" value="TransReg_Diox_bact_type"/>
</dbReference>
<dbReference type="Pfam" id="PF01381">
    <property type="entry name" value="HTH_3"/>
    <property type="match status" value="1"/>
</dbReference>
<dbReference type="GO" id="GO:0003700">
    <property type="term" value="F:DNA-binding transcription factor activity"/>
    <property type="evidence" value="ECO:0007669"/>
    <property type="project" value="TreeGrafter"/>
</dbReference>
<reference evidence="4" key="1">
    <citation type="submission" date="2016-10" db="EMBL/GenBank/DDBJ databases">
        <authorList>
            <person name="Varghese N."/>
            <person name="Submissions S."/>
        </authorList>
    </citation>
    <scope>NUCLEOTIDE SEQUENCE [LARGE SCALE GENOMIC DNA]</scope>
    <source>
        <strain evidence="4">KHC7</strain>
    </source>
</reference>
<dbReference type="GO" id="GO:0003677">
    <property type="term" value="F:DNA binding"/>
    <property type="evidence" value="ECO:0007669"/>
    <property type="project" value="UniProtKB-KW"/>
</dbReference>
<dbReference type="Proteomes" id="UP000199355">
    <property type="component" value="Unassembled WGS sequence"/>
</dbReference>
<name>A0A1G7QUN7_9BACT</name>
<evidence type="ECO:0000313" key="3">
    <source>
        <dbReference type="EMBL" id="SDG02236.1"/>
    </source>
</evidence>
<dbReference type="GO" id="GO:0005829">
    <property type="term" value="C:cytosol"/>
    <property type="evidence" value="ECO:0007669"/>
    <property type="project" value="TreeGrafter"/>
</dbReference>
<dbReference type="Gene3D" id="1.10.260.40">
    <property type="entry name" value="lambda repressor-like DNA-binding domains"/>
    <property type="match status" value="1"/>
</dbReference>
<dbReference type="InterPro" id="IPR014710">
    <property type="entry name" value="RmlC-like_jellyroll"/>
</dbReference>
<proteinExistence type="predicted"/>
<protein>
    <submittedName>
        <fullName evidence="3">Helix-turn-helix domain-containing protein</fullName>
    </submittedName>
</protein>
<feature type="domain" description="HTH cro/C1-type" evidence="2">
    <location>
        <begin position="27"/>
        <end position="81"/>
    </location>
</feature>
<dbReference type="InterPro" id="IPR010982">
    <property type="entry name" value="Lambda_DNA-bd_dom_sf"/>
</dbReference>
<dbReference type="InterPro" id="IPR011051">
    <property type="entry name" value="RmlC_Cupin_sf"/>
</dbReference>
<dbReference type="CDD" id="cd02209">
    <property type="entry name" value="cupin_XRE_C"/>
    <property type="match status" value="1"/>
</dbReference>
<organism evidence="3 4">
    <name type="scientific">Desulfovibrio legallii</name>
    <dbReference type="NCBI Taxonomy" id="571438"/>
    <lineage>
        <taxon>Bacteria</taxon>
        <taxon>Pseudomonadati</taxon>
        <taxon>Thermodesulfobacteriota</taxon>
        <taxon>Desulfovibrionia</taxon>
        <taxon>Desulfovibrionales</taxon>
        <taxon>Desulfovibrionaceae</taxon>
        <taxon>Desulfovibrio</taxon>
    </lineage>
</organism>